<feature type="transmembrane region" description="Helical" evidence="10">
    <location>
        <begin position="355"/>
        <end position="372"/>
    </location>
</feature>
<dbReference type="InterPro" id="IPR011060">
    <property type="entry name" value="RibuloseP-bd_barrel"/>
</dbReference>
<comment type="pathway">
    <text evidence="2">Amino-acid biosynthesis; L-tryptophan biosynthesis; L-tryptophan from chorismate: step 4/5.</text>
</comment>
<comment type="catalytic activity">
    <reaction evidence="1">
        <text>1-(2-carboxyphenylamino)-1-deoxy-D-ribulose 5-phosphate + H(+) = (1S,2R)-1-C-(indol-3-yl)glycerol 3-phosphate + CO2 + H2O</text>
        <dbReference type="Rhea" id="RHEA:23476"/>
        <dbReference type="ChEBI" id="CHEBI:15377"/>
        <dbReference type="ChEBI" id="CHEBI:15378"/>
        <dbReference type="ChEBI" id="CHEBI:16526"/>
        <dbReference type="ChEBI" id="CHEBI:58613"/>
        <dbReference type="ChEBI" id="CHEBI:58866"/>
        <dbReference type="EC" id="4.1.1.48"/>
    </reaction>
</comment>
<reference evidence="12 13" key="1">
    <citation type="journal article" date="2024" name="Nat. Commun.">
        <title>Phylogenomics reveals the evolutionary origins of lichenization in chlorophyte algae.</title>
        <authorList>
            <person name="Puginier C."/>
            <person name="Libourel C."/>
            <person name="Otte J."/>
            <person name="Skaloud P."/>
            <person name="Haon M."/>
            <person name="Grisel S."/>
            <person name="Petersen M."/>
            <person name="Berrin J.G."/>
            <person name="Delaux P.M."/>
            <person name="Dal Grande F."/>
            <person name="Keller J."/>
        </authorList>
    </citation>
    <scope>NUCLEOTIDE SEQUENCE [LARGE SCALE GENOMIC DNA]</scope>
    <source>
        <strain evidence="12 13">SAG 216-7</strain>
    </source>
</reference>
<evidence type="ECO:0000256" key="10">
    <source>
        <dbReference type="SAM" id="Phobius"/>
    </source>
</evidence>
<evidence type="ECO:0000256" key="6">
    <source>
        <dbReference type="ARBA" id="ARBA00022822"/>
    </source>
</evidence>
<dbReference type="EMBL" id="JALJOT010000013">
    <property type="protein sequence ID" value="KAK9904104.1"/>
    <property type="molecule type" value="Genomic_DNA"/>
</dbReference>
<evidence type="ECO:0000256" key="7">
    <source>
        <dbReference type="ARBA" id="ARBA00023141"/>
    </source>
</evidence>
<keyword evidence="10" id="KW-0812">Transmembrane</keyword>
<evidence type="ECO:0000313" key="13">
    <source>
        <dbReference type="Proteomes" id="UP001491310"/>
    </source>
</evidence>
<evidence type="ECO:0000256" key="1">
    <source>
        <dbReference type="ARBA" id="ARBA00001633"/>
    </source>
</evidence>
<keyword evidence="4" id="KW-0028">Amino-acid biosynthesis</keyword>
<evidence type="ECO:0000256" key="9">
    <source>
        <dbReference type="SAM" id="MobiDB-lite"/>
    </source>
</evidence>
<keyword evidence="10" id="KW-1133">Transmembrane helix</keyword>
<evidence type="ECO:0000259" key="11">
    <source>
        <dbReference type="Pfam" id="PF00218"/>
    </source>
</evidence>
<dbReference type="Pfam" id="PF00218">
    <property type="entry name" value="IGPS"/>
    <property type="match status" value="1"/>
</dbReference>
<feature type="region of interest" description="Disordered" evidence="9">
    <location>
        <begin position="1"/>
        <end position="28"/>
    </location>
</feature>
<keyword evidence="10" id="KW-0472">Membrane</keyword>
<feature type="transmembrane region" description="Helical" evidence="10">
    <location>
        <begin position="470"/>
        <end position="491"/>
    </location>
</feature>
<keyword evidence="6" id="KW-0822">Tryptophan biosynthesis</keyword>
<evidence type="ECO:0000256" key="2">
    <source>
        <dbReference type="ARBA" id="ARBA00004696"/>
    </source>
</evidence>
<dbReference type="PANTHER" id="PTHR22854">
    <property type="entry name" value="TRYPTOPHAN BIOSYNTHESIS PROTEIN"/>
    <property type="match status" value="1"/>
</dbReference>
<evidence type="ECO:0000256" key="5">
    <source>
        <dbReference type="ARBA" id="ARBA00022793"/>
    </source>
</evidence>
<proteinExistence type="predicted"/>
<evidence type="ECO:0000256" key="3">
    <source>
        <dbReference type="ARBA" id="ARBA00012362"/>
    </source>
</evidence>
<gene>
    <name evidence="12" type="ORF">WJX75_004655</name>
</gene>
<keyword evidence="8" id="KW-0456">Lyase</keyword>
<evidence type="ECO:0000256" key="4">
    <source>
        <dbReference type="ARBA" id="ARBA00022605"/>
    </source>
</evidence>
<feature type="domain" description="Indole-3-glycerol phosphate synthase" evidence="11">
    <location>
        <begin position="26"/>
        <end position="275"/>
    </location>
</feature>
<dbReference type="InterPro" id="IPR013798">
    <property type="entry name" value="Indole-3-glycerol_P_synth_dom"/>
</dbReference>
<evidence type="ECO:0000313" key="12">
    <source>
        <dbReference type="EMBL" id="KAK9904104.1"/>
    </source>
</evidence>
<sequence length="519" mass="56711">MNANQGGIDDESAPKSAREHQLSATIRRKKAQVEAQIDELGMDALQERLESAAQIPAQPPYQLSSLIQDIRLQRGRPVLVVEIAKPSPSSTPEDVGRLAKQYAGWGADALAVLTDFESTSSGYADLVAACRAAGIPVLQRDWILHPIQIVDAKEAGAAGVLGTIASVSVRGAPVLSSFAAALGLDAPVEVVNKVEVEAMGNVGVPFFGINLAVGLSLALPGFKSDITKGLLGALPQGASSLVGVTSIEEAVKAHLAGADALLIKREMLADVEKEGNLEELLERLKYATCDLPSSTGQRSMVSVLAQDGQNYAGMNGERKQPLALELHDKVNVAALPILGGLCALSLLGYCEAAKVTNIFLFYIVADFVWIYLQPETLPSLHQVILGHHVVTLLLLLFPYRYPAFARFTCWDGITEINTFFLIARRQFPSLYKPLHYAYWITFIPMRLMLYPIMLVRFWMVLEDFPLYERLPVVLCQFLLCCFNYGMFWLSIRRRLGKRSKKHVPTAQGLNVGWDLPVGG</sequence>
<name>A0ABR2YG43_9CHLO</name>
<feature type="compositionally biased region" description="Basic and acidic residues" evidence="9">
    <location>
        <begin position="12"/>
        <end position="21"/>
    </location>
</feature>
<feature type="transmembrane region" description="Helical" evidence="10">
    <location>
        <begin position="378"/>
        <end position="397"/>
    </location>
</feature>
<protein>
    <recommendedName>
        <fullName evidence="3">indole-3-glycerol-phosphate synthase</fullName>
        <ecNumber evidence="3">4.1.1.48</ecNumber>
    </recommendedName>
</protein>
<dbReference type="SUPFAM" id="SSF51366">
    <property type="entry name" value="Ribulose-phoshate binding barrel"/>
    <property type="match status" value="1"/>
</dbReference>
<dbReference type="InterPro" id="IPR013785">
    <property type="entry name" value="Aldolase_TIM"/>
</dbReference>
<keyword evidence="7" id="KW-0057">Aromatic amino acid biosynthesis</keyword>
<comment type="caution">
    <text evidence="12">The sequence shown here is derived from an EMBL/GenBank/DDBJ whole genome shotgun (WGS) entry which is preliminary data.</text>
</comment>
<dbReference type="InterPro" id="IPR045186">
    <property type="entry name" value="Indole-3-glycerol_P_synth"/>
</dbReference>
<dbReference type="Proteomes" id="UP001491310">
    <property type="component" value="Unassembled WGS sequence"/>
</dbReference>
<evidence type="ECO:0000256" key="8">
    <source>
        <dbReference type="ARBA" id="ARBA00023239"/>
    </source>
</evidence>
<keyword evidence="13" id="KW-1185">Reference proteome</keyword>
<accession>A0ABR2YG43</accession>
<keyword evidence="5" id="KW-0210">Decarboxylase</keyword>
<dbReference type="PANTHER" id="PTHR22854:SF2">
    <property type="entry name" value="INDOLE-3-GLYCEROL-PHOSPHATE SYNTHASE"/>
    <property type="match status" value="1"/>
</dbReference>
<feature type="transmembrane region" description="Helical" evidence="10">
    <location>
        <begin position="436"/>
        <end position="458"/>
    </location>
</feature>
<dbReference type="EC" id="4.1.1.48" evidence="3"/>
<feature type="transmembrane region" description="Helical" evidence="10">
    <location>
        <begin position="330"/>
        <end position="348"/>
    </location>
</feature>
<dbReference type="Gene3D" id="3.20.20.70">
    <property type="entry name" value="Aldolase class I"/>
    <property type="match status" value="1"/>
</dbReference>
<organism evidence="12 13">
    <name type="scientific">Coccomyxa subellipsoidea</name>
    <dbReference type="NCBI Taxonomy" id="248742"/>
    <lineage>
        <taxon>Eukaryota</taxon>
        <taxon>Viridiplantae</taxon>
        <taxon>Chlorophyta</taxon>
        <taxon>core chlorophytes</taxon>
        <taxon>Trebouxiophyceae</taxon>
        <taxon>Trebouxiophyceae incertae sedis</taxon>
        <taxon>Coccomyxaceae</taxon>
        <taxon>Coccomyxa</taxon>
    </lineage>
</organism>